<dbReference type="InterPro" id="IPR050796">
    <property type="entry name" value="SCF_F-box_component"/>
</dbReference>
<keyword evidence="3" id="KW-1185">Reference proteome</keyword>
<feature type="domain" description="F-box" evidence="1">
    <location>
        <begin position="26"/>
        <end position="71"/>
    </location>
</feature>
<evidence type="ECO:0000313" key="3">
    <source>
        <dbReference type="Proteomes" id="UP000237105"/>
    </source>
</evidence>
<gene>
    <name evidence="2" type="ORF">PanWU01x14_367710</name>
</gene>
<dbReference type="Proteomes" id="UP000237105">
    <property type="component" value="Unassembled WGS sequence"/>
</dbReference>
<sequence length="383" mass="44541">MEKQDEHDHDHHDLDHASSLIERSFQSKIPELPINMVAEILGWLPVSSLPRCMLVCKEWCSLVREKYFISVHLARATPLSPHDEANPILDENYNVIDSLSGLLLRLALRTRKLHICNPVTRRIVYLPYPNLDSFHPLDQNNATFYRVSVLNLGTHECKVIFGYHTLHRPGVVESASQVLSVGRDDNWRPLSLSPLFSTEPPGIGKILKKYVLRHQGDLLFVKLVRNGRQDWDLKVVSFNIWRESFGEYAFPRDIFSDLSQNTHLFLWDNKVAVSKIIDDSLHVLVLERYYKGFRWSNSTRVVPLRFLSEETYTKKKLVPVKATSCDIWFKFEENIEFCYNVEMEIIKLIRPLQPSNRPPYEYRPSLVKLEGMTLEGVISKENN</sequence>
<dbReference type="PANTHER" id="PTHR31672:SF13">
    <property type="entry name" value="F-BOX PROTEIN CPR30-LIKE"/>
    <property type="match status" value="1"/>
</dbReference>
<accession>A0A2P5A574</accession>
<dbReference type="AlphaFoldDB" id="A0A2P5A574"/>
<proteinExistence type="predicted"/>
<dbReference type="PANTHER" id="PTHR31672">
    <property type="entry name" value="BNACNNG10540D PROTEIN"/>
    <property type="match status" value="1"/>
</dbReference>
<evidence type="ECO:0000259" key="1">
    <source>
        <dbReference type="PROSITE" id="PS50181"/>
    </source>
</evidence>
<dbReference type="OrthoDB" id="906973at2759"/>
<name>A0A2P5A574_PARAD</name>
<dbReference type="InterPro" id="IPR036047">
    <property type="entry name" value="F-box-like_dom_sf"/>
</dbReference>
<dbReference type="PROSITE" id="PS50181">
    <property type="entry name" value="FBOX"/>
    <property type="match status" value="1"/>
</dbReference>
<dbReference type="SMART" id="SM00256">
    <property type="entry name" value="FBOX"/>
    <property type="match status" value="1"/>
</dbReference>
<evidence type="ECO:0000313" key="2">
    <source>
        <dbReference type="EMBL" id="PON31701.1"/>
    </source>
</evidence>
<dbReference type="EMBL" id="JXTB01000951">
    <property type="protein sequence ID" value="PON31701.1"/>
    <property type="molecule type" value="Genomic_DNA"/>
</dbReference>
<organism evidence="2 3">
    <name type="scientific">Parasponia andersonii</name>
    <name type="common">Sponia andersonii</name>
    <dbReference type="NCBI Taxonomy" id="3476"/>
    <lineage>
        <taxon>Eukaryota</taxon>
        <taxon>Viridiplantae</taxon>
        <taxon>Streptophyta</taxon>
        <taxon>Embryophyta</taxon>
        <taxon>Tracheophyta</taxon>
        <taxon>Spermatophyta</taxon>
        <taxon>Magnoliopsida</taxon>
        <taxon>eudicotyledons</taxon>
        <taxon>Gunneridae</taxon>
        <taxon>Pentapetalae</taxon>
        <taxon>rosids</taxon>
        <taxon>fabids</taxon>
        <taxon>Rosales</taxon>
        <taxon>Cannabaceae</taxon>
        <taxon>Parasponia</taxon>
    </lineage>
</organism>
<reference evidence="3" key="1">
    <citation type="submission" date="2016-06" db="EMBL/GenBank/DDBJ databases">
        <title>Parallel loss of symbiosis genes in relatives of nitrogen-fixing non-legume Parasponia.</title>
        <authorList>
            <person name="Van Velzen R."/>
            <person name="Holmer R."/>
            <person name="Bu F."/>
            <person name="Rutten L."/>
            <person name="Van Zeijl A."/>
            <person name="Liu W."/>
            <person name="Santuari L."/>
            <person name="Cao Q."/>
            <person name="Sharma T."/>
            <person name="Shen D."/>
            <person name="Roswanjaya Y."/>
            <person name="Wardhani T."/>
            <person name="Kalhor M.S."/>
            <person name="Jansen J."/>
            <person name="Van den Hoogen J."/>
            <person name="Gungor B."/>
            <person name="Hartog M."/>
            <person name="Hontelez J."/>
            <person name="Verver J."/>
            <person name="Yang W.-C."/>
            <person name="Schijlen E."/>
            <person name="Repin R."/>
            <person name="Schilthuizen M."/>
            <person name="Schranz E."/>
            <person name="Heidstra R."/>
            <person name="Miyata K."/>
            <person name="Fedorova E."/>
            <person name="Kohlen W."/>
            <person name="Bisseling T."/>
            <person name="Smit S."/>
            <person name="Geurts R."/>
        </authorList>
    </citation>
    <scope>NUCLEOTIDE SEQUENCE [LARGE SCALE GENOMIC DNA]</scope>
    <source>
        <strain evidence="3">cv. WU1-14</strain>
    </source>
</reference>
<dbReference type="Gene3D" id="1.20.1280.50">
    <property type="match status" value="1"/>
</dbReference>
<dbReference type="SUPFAM" id="SSF81383">
    <property type="entry name" value="F-box domain"/>
    <property type="match status" value="1"/>
</dbReference>
<dbReference type="InterPro" id="IPR001810">
    <property type="entry name" value="F-box_dom"/>
</dbReference>
<dbReference type="Pfam" id="PF00646">
    <property type="entry name" value="F-box"/>
    <property type="match status" value="1"/>
</dbReference>
<protein>
    <submittedName>
        <fullName evidence="2">F-box domain containing protein</fullName>
    </submittedName>
</protein>
<comment type="caution">
    <text evidence="2">The sequence shown here is derived from an EMBL/GenBank/DDBJ whole genome shotgun (WGS) entry which is preliminary data.</text>
</comment>